<dbReference type="GO" id="GO:0016020">
    <property type="term" value="C:membrane"/>
    <property type="evidence" value="ECO:0007669"/>
    <property type="project" value="TreeGrafter"/>
</dbReference>
<comment type="caution">
    <text evidence="3">The sequence shown here is derived from an EMBL/GenBank/DDBJ whole genome shotgun (WGS) entry which is preliminary data.</text>
</comment>
<feature type="region of interest" description="Disordered" evidence="1">
    <location>
        <begin position="157"/>
        <end position="223"/>
    </location>
</feature>
<evidence type="ECO:0000313" key="4">
    <source>
        <dbReference type="Proteomes" id="UP000076874"/>
    </source>
</evidence>
<dbReference type="AlphaFoldDB" id="A0A167TW43"/>
<gene>
    <name evidence="3" type="ORF">SPI_05036</name>
</gene>
<dbReference type="EMBL" id="AZHD01000008">
    <property type="protein sequence ID" value="OAA61012.1"/>
    <property type="molecule type" value="Genomic_DNA"/>
</dbReference>
<proteinExistence type="predicted"/>
<reference evidence="3 4" key="1">
    <citation type="journal article" date="2016" name="Genome Biol. Evol.">
        <title>Divergent and convergent evolution of fungal pathogenicity.</title>
        <authorList>
            <person name="Shang Y."/>
            <person name="Xiao G."/>
            <person name="Zheng P."/>
            <person name="Cen K."/>
            <person name="Zhan S."/>
            <person name="Wang C."/>
        </authorList>
    </citation>
    <scope>NUCLEOTIDE SEQUENCE [LARGE SCALE GENOMIC DNA]</scope>
    <source>
        <strain evidence="3 4">RCEF 264</strain>
    </source>
</reference>
<dbReference type="PANTHER" id="PTHR12277:SF81">
    <property type="entry name" value="PROTEIN ABHD13"/>
    <property type="match status" value="1"/>
</dbReference>
<dbReference type="STRING" id="1081102.A0A167TW43"/>
<dbReference type="OrthoDB" id="10249433at2759"/>
<evidence type="ECO:0000256" key="1">
    <source>
        <dbReference type="SAM" id="MobiDB-lite"/>
    </source>
</evidence>
<sequence>MVVILPNATARPKLGTSQNEPAELRRPIAAAAAASFVCFPSERSKDDDQPEPLLVFPFTASTTAQSIHNERRRVLLSCHVVVFLLYALHSLAGSTQLIPPFVKPKAAGSAPSASAAAAVAASPTTTTTPAGPGPVTAGAGPLASVTAAATAAATSTSLSPSLSSSSSCSKSSKSSSTTSASTAATSTVITPTTTTSKATSTSKTTTTTTTTMTSPHAAASGTSSTAGAFLESTVSMLGSAAAYMRLPAIASTGLAIVFTSLLYFKQKALIYPSHVPANARSDVPSPSQFGLTDFEELVIPTEDGEKLAAFYIRGPRRRSSDKSGGGNNNSNNTNTNSPSATAAAKNKHARVTVLMFHGNAGNIGHRLPIARMLRHLVGCNVFMLEYRGYGRSTGVAGEAGIMTDAQTALDYLRDRAETSTHRYVVYGQSLGGAVAVRLVAANQQQGDIVGLILENTFLSMRKLIPQILPPARYLTLLCHQMWPTDAVIPSITKVPTLFLSGLQDEIVPPSHMRQLYELSAAPNKIWKPLPRGDHNTSVLEDGYFEAIADFIASATDEGPPEKPPLVA</sequence>
<dbReference type="Gene3D" id="3.40.50.1820">
    <property type="entry name" value="alpha/beta hydrolase"/>
    <property type="match status" value="1"/>
</dbReference>
<dbReference type="Proteomes" id="UP000076874">
    <property type="component" value="Unassembled WGS sequence"/>
</dbReference>
<dbReference type="InterPro" id="IPR022742">
    <property type="entry name" value="Hydrolase_4"/>
</dbReference>
<dbReference type="SUPFAM" id="SSF53474">
    <property type="entry name" value="alpha/beta-Hydrolases"/>
    <property type="match status" value="1"/>
</dbReference>
<feature type="region of interest" description="Disordered" evidence="1">
    <location>
        <begin position="316"/>
        <end position="343"/>
    </location>
</feature>
<feature type="domain" description="Serine aminopeptidase S33" evidence="2">
    <location>
        <begin position="348"/>
        <end position="472"/>
    </location>
</feature>
<protein>
    <submittedName>
        <fullName evidence="3">Bem46 family protein</fullName>
    </submittedName>
</protein>
<keyword evidence="4" id="KW-1185">Reference proteome</keyword>
<accession>A0A167TW43</accession>
<dbReference type="GO" id="GO:0008474">
    <property type="term" value="F:palmitoyl-(protein) hydrolase activity"/>
    <property type="evidence" value="ECO:0007669"/>
    <property type="project" value="TreeGrafter"/>
</dbReference>
<dbReference type="PANTHER" id="PTHR12277">
    <property type="entry name" value="ALPHA/BETA HYDROLASE DOMAIN-CONTAINING PROTEIN"/>
    <property type="match status" value="1"/>
</dbReference>
<organism evidence="3 4">
    <name type="scientific">Niveomyces insectorum RCEF 264</name>
    <dbReference type="NCBI Taxonomy" id="1081102"/>
    <lineage>
        <taxon>Eukaryota</taxon>
        <taxon>Fungi</taxon>
        <taxon>Dikarya</taxon>
        <taxon>Ascomycota</taxon>
        <taxon>Pezizomycotina</taxon>
        <taxon>Sordariomycetes</taxon>
        <taxon>Hypocreomycetidae</taxon>
        <taxon>Hypocreales</taxon>
        <taxon>Cordycipitaceae</taxon>
        <taxon>Niveomyces</taxon>
    </lineage>
</organism>
<dbReference type="Pfam" id="PF12146">
    <property type="entry name" value="Hydrolase_4"/>
    <property type="match status" value="1"/>
</dbReference>
<feature type="compositionally biased region" description="Low complexity" evidence="1">
    <location>
        <begin position="328"/>
        <end position="343"/>
    </location>
</feature>
<evidence type="ECO:0000313" key="3">
    <source>
        <dbReference type="EMBL" id="OAA61012.1"/>
    </source>
</evidence>
<dbReference type="InterPro" id="IPR029058">
    <property type="entry name" value="AB_hydrolase_fold"/>
</dbReference>
<name>A0A167TW43_9HYPO</name>
<evidence type="ECO:0000259" key="2">
    <source>
        <dbReference type="Pfam" id="PF12146"/>
    </source>
</evidence>